<keyword evidence="3" id="KW-1185">Reference proteome</keyword>
<organism evidence="2 3">
    <name type="scientific">Caenispirillum salinarum AK4</name>
    <dbReference type="NCBI Taxonomy" id="1238182"/>
    <lineage>
        <taxon>Bacteria</taxon>
        <taxon>Pseudomonadati</taxon>
        <taxon>Pseudomonadota</taxon>
        <taxon>Alphaproteobacteria</taxon>
        <taxon>Rhodospirillales</taxon>
        <taxon>Novispirillaceae</taxon>
        <taxon>Caenispirillum</taxon>
    </lineage>
</organism>
<sequence>MTVSTVQQLFGTDKKDDADTGREITDPVQKIRDMAADSRDGTRRVVTYKMLDALYRLPEEDRRDVAEAVGPALLGVYERIEALDPLVRASVIIQIRKNAEQNTAFTGEIRTDNGFLVRLDSGMTAKQADTAAEEAAVASGDTVKGKIDRLEEWVTAEYDPEETPPLSEEEWSVLRDDAVAKAREDLEAYGFQGGGLEVLDDGTRRLGAYSVFYAVDRKDFNFGLHRYFVNGQGGGGSAFAYEVRNVDQEVVMSLRGANGVPADSPLFDMLA</sequence>
<evidence type="ECO:0000256" key="1">
    <source>
        <dbReference type="SAM" id="MobiDB-lite"/>
    </source>
</evidence>
<dbReference type="Proteomes" id="UP000009881">
    <property type="component" value="Unassembled WGS sequence"/>
</dbReference>
<dbReference type="EMBL" id="ANHY01000030">
    <property type="protein sequence ID" value="EKV26468.1"/>
    <property type="molecule type" value="Genomic_DNA"/>
</dbReference>
<feature type="region of interest" description="Disordered" evidence="1">
    <location>
        <begin position="1"/>
        <end position="21"/>
    </location>
</feature>
<comment type="caution">
    <text evidence="2">The sequence shown here is derived from an EMBL/GenBank/DDBJ whole genome shotgun (WGS) entry which is preliminary data.</text>
</comment>
<reference evidence="2 3" key="1">
    <citation type="journal article" date="2013" name="Genome Announc.">
        <title>Draft Genome Sequence of an Alphaproteobacterium, Caenispirillum salinarum AK4(T), Isolated from a Solar Saltern.</title>
        <authorList>
            <person name="Khatri I."/>
            <person name="Singh A."/>
            <person name="Korpole S."/>
            <person name="Pinnaka A.K."/>
            <person name="Subramanian S."/>
        </authorList>
    </citation>
    <scope>NUCLEOTIDE SEQUENCE [LARGE SCALE GENOMIC DNA]</scope>
    <source>
        <strain evidence="2 3">AK4</strain>
    </source>
</reference>
<feature type="compositionally biased region" description="Basic and acidic residues" evidence="1">
    <location>
        <begin position="12"/>
        <end position="21"/>
    </location>
</feature>
<proteinExistence type="predicted"/>
<accession>K9H768</accession>
<evidence type="ECO:0000313" key="3">
    <source>
        <dbReference type="Proteomes" id="UP000009881"/>
    </source>
</evidence>
<name>K9H768_9PROT</name>
<evidence type="ECO:0000313" key="2">
    <source>
        <dbReference type="EMBL" id="EKV26468.1"/>
    </source>
</evidence>
<dbReference type="STRING" id="1238182.C882_2760"/>
<feature type="compositionally biased region" description="Polar residues" evidence="1">
    <location>
        <begin position="1"/>
        <end position="10"/>
    </location>
</feature>
<gene>
    <name evidence="2" type="ORF">C882_2760</name>
</gene>
<dbReference type="AlphaFoldDB" id="K9H768"/>
<protein>
    <submittedName>
        <fullName evidence="2">Uncharacterized protein</fullName>
    </submittedName>
</protein>